<keyword evidence="2" id="KW-1185">Reference proteome</keyword>
<reference evidence="1" key="1">
    <citation type="submission" date="2021-06" db="EMBL/GenBank/DDBJ databases">
        <title>Parelaphostrongylus tenuis whole genome reference sequence.</title>
        <authorList>
            <person name="Garwood T.J."/>
            <person name="Larsen P.A."/>
            <person name="Fountain-Jones N.M."/>
            <person name="Garbe J.R."/>
            <person name="Macchietto M.G."/>
            <person name="Kania S.A."/>
            <person name="Gerhold R.W."/>
            <person name="Richards J.E."/>
            <person name="Wolf T.M."/>
        </authorList>
    </citation>
    <scope>NUCLEOTIDE SEQUENCE</scope>
    <source>
        <strain evidence="1">MNPRO001-30</strain>
        <tissue evidence="1">Meninges</tissue>
    </source>
</reference>
<name>A0AAD5QHI1_PARTN</name>
<dbReference type="Proteomes" id="UP001196413">
    <property type="component" value="Unassembled WGS sequence"/>
</dbReference>
<comment type="caution">
    <text evidence="1">The sequence shown here is derived from an EMBL/GenBank/DDBJ whole genome shotgun (WGS) entry which is preliminary data.</text>
</comment>
<evidence type="ECO:0000313" key="1">
    <source>
        <dbReference type="EMBL" id="KAJ1347096.1"/>
    </source>
</evidence>
<organism evidence="1 2">
    <name type="scientific">Parelaphostrongylus tenuis</name>
    <name type="common">Meningeal worm</name>
    <dbReference type="NCBI Taxonomy" id="148309"/>
    <lineage>
        <taxon>Eukaryota</taxon>
        <taxon>Metazoa</taxon>
        <taxon>Ecdysozoa</taxon>
        <taxon>Nematoda</taxon>
        <taxon>Chromadorea</taxon>
        <taxon>Rhabditida</taxon>
        <taxon>Rhabditina</taxon>
        <taxon>Rhabditomorpha</taxon>
        <taxon>Strongyloidea</taxon>
        <taxon>Metastrongylidae</taxon>
        <taxon>Parelaphostrongylus</taxon>
    </lineage>
</organism>
<gene>
    <name evidence="1" type="ORF">KIN20_002056</name>
</gene>
<accession>A0AAD5QHI1</accession>
<evidence type="ECO:0000313" key="2">
    <source>
        <dbReference type="Proteomes" id="UP001196413"/>
    </source>
</evidence>
<sequence length="90" mass="10576">MNASSSRLISHVFSDRFLELSHAHLINAGLCAADLHGIWWSVKQHNGQGVRFDYRRVLRMAFNLRVQRRMTVTRQHRPKVSTARRKSYMI</sequence>
<protein>
    <submittedName>
        <fullName evidence="1">Uncharacterized protein</fullName>
    </submittedName>
</protein>
<proteinExistence type="predicted"/>
<dbReference type="AlphaFoldDB" id="A0AAD5QHI1"/>
<dbReference type="EMBL" id="JAHQIW010000267">
    <property type="protein sequence ID" value="KAJ1347096.1"/>
    <property type="molecule type" value="Genomic_DNA"/>
</dbReference>